<keyword evidence="3" id="KW-1185">Reference proteome</keyword>
<name>A0AAN8X960_HALRR</name>
<organism evidence="2 3">
    <name type="scientific">Halocaridina rubra</name>
    <name type="common">Hawaiian red shrimp</name>
    <dbReference type="NCBI Taxonomy" id="373956"/>
    <lineage>
        <taxon>Eukaryota</taxon>
        <taxon>Metazoa</taxon>
        <taxon>Ecdysozoa</taxon>
        <taxon>Arthropoda</taxon>
        <taxon>Crustacea</taxon>
        <taxon>Multicrustacea</taxon>
        <taxon>Malacostraca</taxon>
        <taxon>Eumalacostraca</taxon>
        <taxon>Eucarida</taxon>
        <taxon>Decapoda</taxon>
        <taxon>Pleocyemata</taxon>
        <taxon>Caridea</taxon>
        <taxon>Atyoidea</taxon>
        <taxon>Atyidae</taxon>
        <taxon>Halocaridina</taxon>
    </lineage>
</organism>
<keyword evidence="1" id="KW-0732">Signal</keyword>
<dbReference type="Proteomes" id="UP001381693">
    <property type="component" value="Unassembled WGS sequence"/>
</dbReference>
<evidence type="ECO:0000313" key="3">
    <source>
        <dbReference type="Proteomes" id="UP001381693"/>
    </source>
</evidence>
<accession>A0AAN8X960</accession>
<feature type="non-terminal residue" evidence="2">
    <location>
        <position position="130"/>
    </location>
</feature>
<gene>
    <name evidence="2" type="ORF">SK128_003365</name>
</gene>
<feature type="non-terminal residue" evidence="2">
    <location>
        <position position="1"/>
    </location>
</feature>
<proteinExistence type="predicted"/>
<dbReference type="EMBL" id="JAXCGZ010007767">
    <property type="protein sequence ID" value="KAK7078566.1"/>
    <property type="molecule type" value="Genomic_DNA"/>
</dbReference>
<dbReference type="AlphaFoldDB" id="A0AAN8X960"/>
<comment type="caution">
    <text evidence="2">The sequence shown here is derived from an EMBL/GenBank/DDBJ whole genome shotgun (WGS) entry which is preliminary data.</text>
</comment>
<protein>
    <submittedName>
        <fullName evidence="2">Uncharacterized protein</fullName>
    </submittedName>
</protein>
<feature type="signal peptide" evidence="1">
    <location>
        <begin position="1"/>
        <end position="31"/>
    </location>
</feature>
<feature type="chain" id="PRO_5042993199" evidence="1">
    <location>
        <begin position="32"/>
        <end position="130"/>
    </location>
</feature>
<evidence type="ECO:0000313" key="2">
    <source>
        <dbReference type="EMBL" id="KAK7078566.1"/>
    </source>
</evidence>
<evidence type="ECO:0000256" key="1">
    <source>
        <dbReference type="SAM" id="SignalP"/>
    </source>
</evidence>
<reference evidence="2 3" key="1">
    <citation type="submission" date="2023-11" db="EMBL/GenBank/DDBJ databases">
        <title>Halocaridina rubra genome assembly.</title>
        <authorList>
            <person name="Smith C."/>
        </authorList>
    </citation>
    <scope>NUCLEOTIDE SEQUENCE [LARGE SCALE GENOMIC DNA]</scope>
    <source>
        <strain evidence="2">EP-1</strain>
        <tissue evidence="2">Whole</tissue>
    </source>
</reference>
<sequence>LHSPTHSSCAVGHSRLLVQLLQLFMPRQVNSVLFQHTRSNNDSRKWTPPSRLHGHSLPPVLHASPATAGMAWEGALLLTVPVPTLAMSVTGPEPLDAQPRRYNATIATRLSTTTDVARKRTRDRTALQAP</sequence>